<dbReference type="FunFam" id="2.60.120.650:FF:000001">
    <property type="entry name" value="Putative lysine-specific demethylase 5b"/>
    <property type="match status" value="1"/>
</dbReference>
<evidence type="ECO:0000256" key="8">
    <source>
        <dbReference type="ARBA" id="ARBA00022833"/>
    </source>
</evidence>
<dbReference type="GO" id="GO:0005654">
    <property type="term" value="C:nucleoplasm"/>
    <property type="evidence" value="ECO:0007669"/>
    <property type="project" value="UniProtKB-ARBA"/>
</dbReference>
<dbReference type="PROSITE" id="PS51184">
    <property type="entry name" value="JMJC"/>
    <property type="match status" value="1"/>
</dbReference>
<comment type="similarity">
    <text evidence="3">Belongs to the JARID1 histone demethylase family.</text>
</comment>
<evidence type="ECO:0000256" key="13">
    <source>
        <dbReference type="ARBA" id="ARBA00023015"/>
    </source>
</evidence>
<evidence type="ECO:0000256" key="19">
    <source>
        <dbReference type="SAM" id="MobiDB-lite"/>
    </source>
</evidence>
<sequence length="1501" mass="170370">MASRPNEFIPPPECPVFEPSWEEFADPFGFINKIRPIAENTGICKIRPPPGWQPPFACDVDRLHFTPRIQRLNELEAQTRVKLNFLDQIAKFWELQGCTLKIPHVERKTLDLYVLYKLVKEDGGFDVVCKDKDFYLVTINFNLKLSKKAVGSHLRAHYERILYPYYLFQKGANLMVRFLNLFKLDNNALVADVASLHRAAVLNPNRVRYNISVEVKEEPIEQKVEGEKSKVRVEVRGPFGFCTTRYALYSVMAMFVCFPPQVEQYMCLVCGGGGDEDRLLLCDGCDDSYHTFCLIPPLHDVPKGDWRCPKCLAQECGKPQVAFGFEQAPRDYTLRTFGDMADSFKSDYFNMPVHMVPTELVEKEFWRLVSTIEEDVTVEYGADIASKDFGSGFPVKTGTFKVSPEEEGYLSSGWNLNNMPVLDASVLTHVTADICGMKLPWLYVGMCFSSFCWHIEDHWSYSINYLHWGEPKTWYGIPGYAAEQLEKVMKNLAPELFESQPDLLHQLVTIMNPNVLMGHGVPIYRTNQCAGEFVITFPRAYHSGFNQGFNFAEAVNFCTADWVPLGRQCVEHYRSLNRYCVFSHDEMTCNIAAKADILELELASAVQKDMCAMILEEKMLRERAYKLGVWHSQQVDYDLLPDEERQCTKCRTTCYLSAITCPCSPDQLVCLHHIEDLCSCPVKSYTLNYKYTLAELKPLFQALTARAESYEDWASKVNKILKADQDNKSDLEELRSLVVEAEKKTYPETDLLSHLRQVIQNADRCTSVAQQLLNGKRQTRYRSGGGKSQNQLTVEELRLFVNQLYDLPCTIRQAPFLKALLNRVEQFQQESSDLLAEDMPGSSALQGLLDEGASLDVELPQLAVLRQRLEQARWVEAVQEASDQPADLSLDCMRRLIDQGVGLAPHACVERTMARLQELLTVCEHWEEKAHNMLTARPRHSIVTLEAAIQEVNSIPAYLPSCLQLKDCVSRAREWIMEADALQAGGRIPGLAALSELVSRARGIPVMLEPLTRLESLVSEVQAWKESAAKTFLLRNSSHSLLEVLCPRCETGPQKSKSKKSKDVSVPCKKVEVKLDSLFDVEKALSMSKDTASMATLSDVHQKELESLSMLRTSNESKFQSSPSCLAPTVCLCHTVPAGPMLQCELCRDAYHSGCVPGFKDIQSGLPWLCPLCKHSEKPPLDKVLPLLASLQRIRVWLPEGDALRYVIERTVRWQHKVQQVSPTPHPNGKVSLICSNIINISLESHHLRHWLGATVLSTCCSLVFLSMVSQPHLMFLIHTYRGVVNVWMKIFRIVSCVTELSAELEELLVEGLLLQVTLPELQQLYSSLLNRFLPSQHSLQSSEHDHQYHIAQDRSPPHKSPPHNKGQDGVPETKKEPEKLEKNSKRRLEKENIEGQHRDTIKKPKKKKPKMNKERRREEKQTTSPSNSLSDLSYSDDSEEDWSVCSAKQCQQPEGNEVNWVQCDGSCNQWFHQICVGVSAEQAENEDYICVSCAKNDLTK</sequence>
<dbReference type="FunFam" id="1.10.150.60:FF:000001">
    <property type="entry name" value="Putative lysine-specific demethylase 5b"/>
    <property type="match status" value="1"/>
</dbReference>
<dbReference type="FunFam" id="2.60.120.650:FF:000035">
    <property type="entry name" value="PHD transcription factor Rum1"/>
    <property type="match status" value="1"/>
</dbReference>
<keyword evidence="5" id="KW-0479">Metal-binding</keyword>
<comment type="catalytic activity">
    <reaction evidence="17">
        <text>N(6),N(6),N(6)-trimethyl-L-lysyl(4)-[histone H3] + 3 2-oxoglutarate + 3 O2 = L-lysyl(4)-[histone H3] + 3 formaldehyde + 3 succinate + 3 CO2</text>
        <dbReference type="Rhea" id="RHEA:60208"/>
        <dbReference type="Rhea" id="RHEA-COMP:15537"/>
        <dbReference type="Rhea" id="RHEA-COMP:15547"/>
        <dbReference type="ChEBI" id="CHEBI:15379"/>
        <dbReference type="ChEBI" id="CHEBI:16526"/>
        <dbReference type="ChEBI" id="CHEBI:16810"/>
        <dbReference type="ChEBI" id="CHEBI:16842"/>
        <dbReference type="ChEBI" id="CHEBI:29969"/>
        <dbReference type="ChEBI" id="CHEBI:30031"/>
        <dbReference type="ChEBI" id="CHEBI:61961"/>
        <dbReference type="EC" id="1.14.11.67"/>
    </reaction>
</comment>
<evidence type="ECO:0000256" key="4">
    <source>
        <dbReference type="ARBA" id="ARBA00012902"/>
    </source>
</evidence>
<feature type="domain" description="JmjN" evidence="22">
    <location>
        <begin position="14"/>
        <end position="55"/>
    </location>
</feature>
<evidence type="ECO:0000256" key="16">
    <source>
        <dbReference type="ARBA" id="ARBA00023242"/>
    </source>
</evidence>
<dbReference type="Pfam" id="PF02928">
    <property type="entry name" value="zf-C5HC2"/>
    <property type="match status" value="1"/>
</dbReference>
<dbReference type="GO" id="GO:0000785">
    <property type="term" value="C:chromatin"/>
    <property type="evidence" value="ECO:0007669"/>
    <property type="project" value="TreeGrafter"/>
</dbReference>
<dbReference type="InterPro" id="IPR019786">
    <property type="entry name" value="Zinc_finger_PHD-type_CS"/>
</dbReference>
<dbReference type="Pfam" id="PF00628">
    <property type="entry name" value="PHD"/>
    <property type="match status" value="2"/>
</dbReference>
<feature type="domain" description="PHD-type" evidence="20">
    <location>
        <begin position="1443"/>
        <end position="1497"/>
    </location>
</feature>
<dbReference type="GO" id="GO:0006355">
    <property type="term" value="P:regulation of DNA-templated transcription"/>
    <property type="evidence" value="ECO:0007669"/>
    <property type="project" value="TreeGrafter"/>
</dbReference>
<dbReference type="InterPro" id="IPR013083">
    <property type="entry name" value="Znf_RING/FYVE/PHD"/>
</dbReference>
<dbReference type="InterPro" id="IPR047978">
    <property type="entry name" value="KDM5B_PHD1"/>
</dbReference>
<keyword evidence="6" id="KW-0677">Repeat</keyword>
<dbReference type="Pfam" id="PF21323">
    <property type="entry name" value="KDM5_C-hel"/>
    <property type="match status" value="1"/>
</dbReference>
<keyword evidence="10" id="KW-0223">Dioxygenase</keyword>
<dbReference type="SUPFAM" id="SSF57903">
    <property type="entry name" value="FYVE/PHD zinc finger"/>
    <property type="match status" value="3"/>
</dbReference>
<dbReference type="GO" id="GO:0008270">
    <property type="term" value="F:zinc ion binding"/>
    <property type="evidence" value="ECO:0007669"/>
    <property type="project" value="UniProtKB-KW"/>
</dbReference>
<feature type="region of interest" description="Disordered" evidence="19">
    <location>
        <begin position="1341"/>
        <end position="1436"/>
    </location>
</feature>
<reference evidence="24" key="1">
    <citation type="submission" date="2025-08" db="UniProtKB">
        <authorList>
            <consortium name="Ensembl"/>
        </authorList>
    </citation>
    <scope>IDENTIFICATION</scope>
</reference>
<keyword evidence="8" id="KW-0862">Zinc</keyword>
<comment type="subcellular location">
    <subcellularLocation>
        <location evidence="2">Nucleus</location>
    </subcellularLocation>
</comment>
<keyword evidence="25" id="KW-1185">Reference proteome</keyword>
<dbReference type="PROSITE" id="PS51183">
    <property type="entry name" value="JMJN"/>
    <property type="match status" value="1"/>
</dbReference>
<dbReference type="Pfam" id="PF02373">
    <property type="entry name" value="JmjC"/>
    <property type="match status" value="1"/>
</dbReference>
<evidence type="ECO:0000256" key="10">
    <source>
        <dbReference type="ARBA" id="ARBA00022964"/>
    </source>
</evidence>
<dbReference type="Ensembl" id="ENSSRHT00000030271.1">
    <property type="protein sequence ID" value="ENSSRHP00000029400.1"/>
    <property type="gene ID" value="ENSSRHG00000011386.1"/>
</dbReference>
<evidence type="ECO:0000256" key="3">
    <source>
        <dbReference type="ARBA" id="ARBA00006801"/>
    </source>
</evidence>
<feature type="compositionally biased region" description="Basic and acidic residues" evidence="19">
    <location>
        <begin position="1372"/>
        <end position="1403"/>
    </location>
</feature>
<evidence type="ECO:0000256" key="2">
    <source>
        <dbReference type="ARBA" id="ARBA00004123"/>
    </source>
</evidence>
<dbReference type="Proteomes" id="UP000472270">
    <property type="component" value="Unassembled WGS sequence"/>
</dbReference>
<evidence type="ECO:0000259" key="20">
    <source>
        <dbReference type="PROSITE" id="PS50016"/>
    </source>
</evidence>
<dbReference type="InterPro" id="IPR001606">
    <property type="entry name" value="ARID_dom"/>
</dbReference>
<dbReference type="PROSITE" id="PS01359">
    <property type="entry name" value="ZF_PHD_1"/>
    <property type="match status" value="2"/>
</dbReference>
<organism evidence="24 25">
    <name type="scientific">Sinocyclocheilus rhinocerous</name>
    <dbReference type="NCBI Taxonomy" id="307959"/>
    <lineage>
        <taxon>Eukaryota</taxon>
        <taxon>Metazoa</taxon>
        <taxon>Chordata</taxon>
        <taxon>Craniata</taxon>
        <taxon>Vertebrata</taxon>
        <taxon>Euteleostomi</taxon>
        <taxon>Actinopterygii</taxon>
        <taxon>Neopterygii</taxon>
        <taxon>Teleostei</taxon>
        <taxon>Ostariophysi</taxon>
        <taxon>Cypriniformes</taxon>
        <taxon>Cyprinidae</taxon>
        <taxon>Cyprininae</taxon>
        <taxon>Sinocyclocheilus</taxon>
    </lineage>
</organism>
<dbReference type="InterPro" id="IPR013637">
    <property type="entry name" value="Lys_sp_deMease-like_dom"/>
</dbReference>
<feature type="compositionally biased region" description="Basic and acidic residues" evidence="19">
    <location>
        <begin position="1412"/>
        <end position="1422"/>
    </location>
</feature>
<feature type="domain" description="ARID" evidence="21">
    <location>
        <begin position="79"/>
        <end position="170"/>
    </location>
</feature>
<feature type="domain" description="PHD-type" evidence="20">
    <location>
        <begin position="264"/>
        <end position="314"/>
    </location>
</feature>
<dbReference type="SMART" id="SM00545">
    <property type="entry name" value="JmjN"/>
    <property type="match status" value="1"/>
</dbReference>
<dbReference type="CDD" id="cd15687">
    <property type="entry name" value="PHD3_KDM5B"/>
    <property type="match status" value="1"/>
</dbReference>
<keyword evidence="7 18" id="KW-0863">Zinc-finger</keyword>
<keyword evidence="15" id="KW-0804">Transcription</keyword>
<evidence type="ECO:0000256" key="15">
    <source>
        <dbReference type="ARBA" id="ARBA00023163"/>
    </source>
</evidence>
<evidence type="ECO:0000259" key="21">
    <source>
        <dbReference type="PROSITE" id="PS51011"/>
    </source>
</evidence>
<dbReference type="SMART" id="SM00558">
    <property type="entry name" value="JmjC"/>
    <property type="match status" value="1"/>
</dbReference>
<feature type="domain" description="JmjC" evidence="23">
    <location>
        <begin position="408"/>
        <end position="574"/>
    </location>
</feature>
<keyword evidence="12" id="KW-0408">Iron</keyword>
<dbReference type="SMART" id="SM00501">
    <property type="entry name" value="BRIGHT"/>
    <property type="match status" value="1"/>
</dbReference>
<dbReference type="PROSITE" id="PS51011">
    <property type="entry name" value="ARID"/>
    <property type="match status" value="1"/>
</dbReference>
<evidence type="ECO:0000259" key="22">
    <source>
        <dbReference type="PROSITE" id="PS51183"/>
    </source>
</evidence>
<dbReference type="PANTHER" id="PTHR10694:SF136">
    <property type="entry name" value="[HISTONE H3]-TRIMETHYL-L-LYSINE(4) DEMETHYLASE"/>
    <property type="match status" value="1"/>
</dbReference>
<keyword evidence="13" id="KW-0805">Transcription regulation</keyword>
<evidence type="ECO:0000256" key="1">
    <source>
        <dbReference type="ARBA" id="ARBA00001954"/>
    </source>
</evidence>
<proteinExistence type="inferred from homology"/>
<dbReference type="InterPro" id="IPR003349">
    <property type="entry name" value="JmjN"/>
</dbReference>
<evidence type="ECO:0000256" key="18">
    <source>
        <dbReference type="PROSITE-ProRule" id="PRU00146"/>
    </source>
</evidence>
<dbReference type="InterPro" id="IPR019787">
    <property type="entry name" value="Znf_PHD-finger"/>
</dbReference>
<dbReference type="Pfam" id="PF08429">
    <property type="entry name" value="PLU-1"/>
    <property type="match status" value="1"/>
</dbReference>
<evidence type="ECO:0000256" key="17">
    <source>
        <dbReference type="ARBA" id="ARBA00048734"/>
    </source>
</evidence>
<reference evidence="24" key="2">
    <citation type="submission" date="2025-09" db="UniProtKB">
        <authorList>
            <consortium name="Ensembl"/>
        </authorList>
    </citation>
    <scope>IDENTIFICATION</scope>
</reference>
<dbReference type="SMART" id="SM01014">
    <property type="entry name" value="ARID"/>
    <property type="match status" value="1"/>
</dbReference>
<dbReference type="FunFam" id="3.30.40.10:FF:000023">
    <property type="entry name" value="Lysine (K)-specific demethylase 5A"/>
    <property type="match status" value="1"/>
</dbReference>
<dbReference type="SUPFAM" id="SSF51197">
    <property type="entry name" value="Clavaminate synthase-like"/>
    <property type="match status" value="1"/>
</dbReference>
<dbReference type="SMART" id="SM00249">
    <property type="entry name" value="PHD"/>
    <property type="match status" value="3"/>
</dbReference>
<dbReference type="InterPro" id="IPR036431">
    <property type="entry name" value="ARID_dom_sf"/>
</dbReference>
<dbReference type="PANTHER" id="PTHR10694">
    <property type="entry name" value="LYSINE-SPECIFIC DEMETHYLASE"/>
    <property type="match status" value="1"/>
</dbReference>
<dbReference type="CDD" id="cd15603">
    <property type="entry name" value="PHD1_KDM5B"/>
    <property type="match status" value="1"/>
</dbReference>
<feature type="compositionally biased region" description="Low complexity" evidence="19">
    <location>
        <begin position="1425"/>
        <end position="1434"/>
    </location>
</feature>
<dbReference type="InterPro" id="IPR004198">
    <property type="entry name" value="Znf_C5HC2"/>
</dbReference>
<gene>
    <name evidence="24" type="primary">LOC107749493</name>
</gene>
<accession>A0A673HUI7</accession>
<comment type="cofactor">
    <cofactor evidence="1">
        <name>Fe(2+)</name>
        <dbReference type="ChEBI" id="CHEBI:29033"/>
    </cofactor>
</comment>
<evidence type="ECO:0000256" key="12">
    <source>
        <dbReference type="ARBA" id="ARBA00023004"/>
    </source>
</evidence>
<evidence type="ECO:0000256" key="7">
    <source>
        <dbReference type="ARBA" id="ARBA00022771"/>
    </source>
</evidence>
<dbReference type="Pfam" id="PF02375">
    <property type="entry name" value="JmjN"/>
    <property type="match status" value="1"/>
</dbReference>
<dbReference type="Gene3D" id="3.30.40.10">
    <property type="entry name" value="Zinc/RING finger domain, C3HC4 (zinc finger)"/>
    <property type="match status" value="3"/>
</dbReference>
<dbReference type="InterPro" id="IPR011011">
    <property type="entry name" value="Znf_FYVE_PHD"/>
</dbReference>
<keyword evidence="9" id="KW-0156">Chromatin regulator</keyword>
<keyword evidence="16" id="KW-0539">Nucleus</keyword>
<evidence type="ECO:0000256" key="6">
    <source>
        <dbReference type="ARBA" id="ARBA00022737"/>
    </source>
</evidence>
<evidence type="ECO:0000256" key="11">
    <source>
        <dbReference type="ARBA" id="ARBA00023002"/>
    </source>
</evidence>
<dbReference type="InterPro" id="IPR048615">
    <property type="entry name" value="KDM5_C-hel"/>
</dbReference>
<dbReference type="GO" id="GO:0003677">
    <property type="term" value="F:DNA binding"/>
    <property type="evidence" value="ECO:0007669"/>
    <property type="project" value="InterPro"/>
</dbReference>
<protein>
    <recommendedName>
        <fullName evidence="4">[histone H3]-trimethyl-L-lysine(4) demethylase</fullName>
        <ecNumber evidence="4">1.14.11.67</ecNumber>
    </recommendedName>
</protein>
<feature type="compositionally biased region" description="Basic and acidic residues" evidence="19">
    <location>
        <begin position="1343"/>
        <end position="1357"/>
    </location>
</feature>
<dbReference type="InterPro" id="IPR001965">
    <property type="entry name" value="Znf_PHD"/>
</dbReference>
<dbReference type="Pfam" id="PF01388">
    <property type="entry name" value="ARID"/>
    <property type="match status" value="1"/>
</dbReference>
<dbReference type="PROSITE" id="PS50016">
    <property type="entry name" value="ZF_PHD_2"/>
    <property type="match status" value="2"/>
</dbReference>
<dbReference type="Gene3D" id="2.60.120.650">
    <property type="entry name" value="Cupin"/>
    <property type="match status" value="1"/>
</dbReference>
<dbReference type="GO" id="GO:0034647">
    <property type="term" value="F:histone H3K4me/H3K4me2/H3K4me3 demethylase activity"/>
    <property type="evidence" value="ECO:0007669"/>
    <property type="project" value="UniProtKB-EC"/>
</dbReference>
<dbReference type="EC" id="1.14.11.67" evidence="4"/>
<evidence type="ECO:0000256" key="5">
    <source>
        <dbReference type="ARBA" id="ARBA00022723"/>
    </source>
</evidence>
<evidence type="ECO:0000259" key="23">
    <source>
        <dbReference type="PROSITE" id="PS51184"/>
    </source>
</evidence>
<keyword evidence="11" id="KW-0560">Oxidoreductase</keyword>
<dbReference type="Gene3D" id="1.10.150.60">
    <property type="entry name" value="ARID DNA-binding domain"/>
    <property type="match status" value="1"/>
</dbReference>
<dbReference type="GO" id="GO:0048511">
    <property type="term" value="P:rhythmic process"/>
    <property type="evidence" value="ECO:0007669"/>
    <property type="project" value="UniProtKB-KW"/>
</dbReference>
<evidence type="ECO:0000313" key="24">
    <source>
        <dbReference type="Ensembl" id="ENSSRHP00000029400.1"/>
    </source>
</evidence>
<dbReference type="InterPro" id="IPR003347">
    <property type="entry name" value="JmjC_dom"/>
</dbReference>
<dbReference type="SUPFAM" id="SSF46774">
    <property type="entry name" value="ARID-like"/>
    <property type="match status" value="1"/>
</dbReference>
<evidence type="ECO:0000256" key="9">
    <source>
        <dbReference type="ARBA" id="ARBA00022853"/>
    </source>
</evidence>
<evidence type="ECO:0000256" key="14">
    <source>
        <dbReference type="ARBA" id="ARBA00023108"/>
    </source>
</evidence>
<name>A0A673HUI7_9TELE</name>
<evidence type="ECO:0000313" key="25">
    <source>
        <dbReference type="Proteomes" id="UP000472270"/>
    </source>
</evidence>
<dbReference type="InterPro" id="IPR047979">
    <property type="entry name" value="KDM5B_PHD3"/>
</dbReference>
<keyword evidence="14" id="KW-0090">Biological rhythms</keyword>